<accession>A0A9X1M6G0</accession>
<evidence type="ECO:0000313" key="5">
    <source>
        <dbReference type="Proteomes" id="UP001155145"/>
    </source>
</evidence>
<proteinExistence type="predicted"/>
<name>A0A9X1M6G0_9MICC</name>
<feature type="transmembrane region" description="Helical" evidence="1">
    <location>
        <begin position="73"/>
        <end position="91"/>
    </location>
</feature>
<keyword evidence="4" id="KW-1185">Reference proteome</keyword>
<protein>
    <submittedName>
        <fullName evidence="2">Uncharacterized protein</fullName>
    </submittedName>
</protein>
<dbReference type="EMBL" id="CP094984">
    <property type="protein sequence ID" value="UON91831.1"/>
    <property type="molecule type" value="Genomic_DNA"/>
</dbReference>
<dbReference type="RefSeq" id="WP_227928402.1">
    <property type="nucleotide sequence ID" value="NZ_CP094984.1"/>
</dbReference>
<dbReference type="Proteomes" id="UP001155145">
    <property type="component" value="Unassembled WGS sequence"/>
</dbReference>
<dbReference type="EMBL" id="JAJFZT010000003">
    <property type="protein sequence ID" value="MCC3272304.1"/>
    <property type="molecule type" value="Genomic_DNA"/>
</dbReference>
<evidence type="ECO:0000313" key="3">
    <source>
        <dbReference type="EMBL" id="UON91831.1"/>
    </source>
</evidence>
<evidence type="ECO:0000313" key="2">
    <source>
        <dbReference type="EMBL" id="MCC3272304.1"/>
    </source>
</evidence>
<feature type="transmembrane region" description="Helical" evidence="1">
    <location>
        <begin position="47"/>
        <end position="66"/>
    </location>
</feature>
<evidence type="ECO:0000256" key="1">
    <source>
        <dbReference type="SAM" id="Phobius"/>
    </source>
</evidence>
<evidence type="ECO:0000313" key="4">
    <source>
        <dbReference type="Proteomes" id="UP000829758"/>
    </source>
</evidence>
<reference evidence="2" key="1">
    <citation type="submission" date="2021-10" db="EMBL/GenBank/DDBJ databases">
        <title>Novel species in genus Arthrobacter.</title>
        <authorList>
            <person name="Liu Y."/>
        </authorList>
    </citation>
    <scope>NUCLEOTIDE SEQUENCE</scope>
    <source>
        <strain evidence="4">zg-Y462</strain>
        <strain evidence="2">Zg-Y462</strain>
    </source>
</reference>
<dbReference type="AlphaFoldDB" id="A0A9X1M6G0"/>
<dbReference type="Proteomes" id="UP000829758">
    <property type="component" value="Chromosome"/>
</dbReference>
<keyword evidence="1" id="KW-1133">Transmembrane helix</keyword>
<sequence length="109" mass="10784">MTIVSKFFAGVLLANAVPHGVSAVQGKQFPTPFASPPGVGLSSPLANAAWSALNAAGGAALLGGGVTGPRDRAALLAGTVSMGFFLAWYFGKADRPANGPDTAISGRTA</sequence>
<keyword evidence="1" id="KW-0472">Membrane</keyword>
<organism evidence="2 5">
    <name type="scientific">Arthrobacter zhangbolii</name>
    <dbReference type="NCBI Taxonomy" id="2886936"/>
    <lineage>
        <taxon>Bacteria</taxon>
        <taxon>Bacillati</taxon>
        <taxon>Actinomycetota</taxon>
        <taxon>Actinomycetes</taxon>
        <taxon>Micrococcales</taxon>
        <taxon>Micrococcaceae</taxon>
        <taxon>Arthrobacter</taxon>
    </lineage>
</organism>
<gene>
    <name evidence="2" type="ORF">LJ755_06105</name>
    <name evidence="3" type="ORF">MUK71_14810</name>
</gene>
<keyword evidence="1" id="KW-0812">Transmembrane</keyword>